<dbReference type="InterPro" id="IPR011719">
    <property type="entry name" value="CHP02058"/>
</dbReference>
<accession>A0A0D3IMH7</accession>
<dbReference type="PANTHER" id="PTHR34784">
    <property type="entry name" value="50S RIBOSOMAL PROTEIN L34"/>
    <property type="match status" value="1"/>
</dbReference>
<name>A0A0D3IMH7_EMIH1</name>
<organism evidence="3 4">
    <name type="scientific">Emiliania huxleyi (strain CCMP1516)</name>
    <dbReference type="NCBI Taxonomy" id="280463"/>
    <lineage>
        <taxon>Eukaryota</taxon>
        <taxon>Haptista</taxon>
        <taxon>Haptophyta</taxon>
        <taxon>Prymnesiophyceae</taxon>
        <taxon>Isochrysidales</taxon>
        <taxon>Noelaerhabdaceae</taxon>
        <taxon>Emiliania</taxon>
    </lineage>
</organism>
<keyword evidence="2" id="KW-0342">GTP-binding</keyword>
<dbReference type="PANTHER" id="PTHR34784:SF1">
    <property type="entry name" value="50S RIBOSOMAL PROTEIN L34"/>
    <property type="match status" value="1"/>
</dbReference>
<evidence type="ECO:0000256" key="1">
    <source>
        <dbReference type="ARBA" id="ARBA00022741"/>
    </source>
</evidence>
<evidence type="ECO:0000313" key="4">
    <source>
        <dbReference type="Proteomes" id="UP000013827"/>
    </source>
</evidence>
<dbReference type="AlphaFoldDB" id="A0A0D3IMH7"/>
<dbReference type="KEGG" id="ehx:EMIHUDRAFT_67092"/>
<dbReference type="RefSeq" id="XP_005764891.1">
    <property type="nucleotide sequence ID" value="XM_005764834.1"/>
</dbReference>
<dbReference type="HOGENOM" id="CLU_148546_1_0_1"/>
<dbReference type="Gene3D" id="3.30.1330.20">
    <property type="entry name" value="Tubulin/FtsZ, C-terminal domain"/>
    <property type="match status" value="1"/>
</dbReference>
<proteinExistence type="predicted"/>
<reference evidence="4" key="1">
    <citation type="journal article" date="2013" name="Nature">
        <title>Pan genome of the phytoplankton Emiliania underpins its global distribution.</title>
        <authorList>
            <person name="Read B.A."/>
            <person name="Kegel J."/>
            <person name="Klute M.J."/>
            <person name="Kuo A."/>
            <person name="Lefebvre S.C."/>
            <person name="Maumus F."/>
            <person name="Mayer C."/>
            <person name="Miller J."/>
            <person name="Monier A."/>
            <person name="Salamov A."/>
            <person name="Young J."/>
            <person name="Aguilar M."/>
            <person name="Claverie J.M."/>
            <person name="Frickenhaus S."/>
            <person name="Gonzalez K."/>
            <person name="Herman E.K."/>
            <person name="Lin Y.C."/>
            <person name="Napier J."/>
            <person name="Ogata H."/>
            <person name="Sarno A.F."/>
            <person name="Shmutz J."/>
            <person name="Schroeder D."/>
            <person name="de Vargas C."/>
            <person name="Verret F."/>
            <person name="von Dassow P."/>
            <person name="Valentin K."/>
            <person name="Van de Peer Y."/>
            <person name="Wheeler G."/>
            <person name="Dacks J.B."/>
            <person name="Delwiche C.F."/>
            <person name="Dyhrman S.T."/>
            <person name="Glockner G."/>
            <person name="John U."/>
            <person name="Richards T."/>
            <person name="Worden A.Z."/>
            <person name="Zhang X."/>
            <person name="Grigoriev I.V."/>
            <person name="Allen A.E."/>
            <person name="Bidle K."/>
            <person name="Borodovsky M."/>
            <person name="Bowler C."/>
            <person name="Brownlee C."/>
            <person name="Cock J.M."/>
            <person name="Elias M."/>
            <person name="Gladyshev V.N."/>
            <person name="Groth M."/>
            <person name="Guda C."/>
            <person name="Hadaegh A."/>
            <person name="Iglesias-Rodriguez M.D."/>
            <person name="Jenkins J."/>
            <person name="Jones B.M."/>
            <person name="Lawson T."/>
            <person name="Leese F."/>
            <person name="Lindquist E."/>
            <person name="Lobanov A."/>
            <person name="Lomsadze A."/>
            <person name="Malik S.B."/>
            <person name="Marsh M.E."/>
            <person name="Mackinder L."/>
            <person name="Mock T."/>
            <person name="Mueller-Roeber B."/>
            <person name="Pagarete A."/>
            <person name="Parker M."/>
            <person name="Probert I."/>
            <person name="Quesneville H."/>
            <person name="Raines C."/>
            <person name="Rensing S.A."/>
            <person name="Riano-Pachon D.M."/>
            <person name="Richier S."/>
            <person name="Rokitta S."/>
            <person name="Shiraiwa Y."/>
            <person name="Soanes D.M."/>
            <person name="van der Giezen M."/>
            <person name="Wahlund T.M."/>
            <person name="Williams B."/>
            <person name="Wilson W."/>
            <person name="Wolfe G."/>
            <person name="Wurch L.L."/>
        </authorList>
    </citation>
    <scope>NUCLEOTIDE SEQUENCE</scope>
</reference>
<evidence type="ECO:0000256" key="2">
    <source>
        <dbReference type="ARBA" id="ARBA00023134"/>
    </source>
</evidence>
<reference evidence="3" key="2">
    <citation type="submission" date="2024-10" db="UniProtKB">
        <authorList>
            <consortium name="EnsemblProtists"/>
        </authorList>
    </citation>
    <scope>IDENTIFICATION</scope>
</reference>
<dbReference type="GeneID" id="17258612"/>
<dbReference type="NCBIfam" id="TIGR02058">
    <property type="entry name" value="lin0512_fam"/>
    <property type="match status" value="1"/>
</dbReference>
<dbReference type="Pfam" id="PF09585">
    <property type="entry name" value="Lin0512_fam"/>
    <property type="match status" value="1"/>
</dbReference>
<evidence type="ECO:0000313" key="3">
    <source>
        <dbReference type="EnsemblProtists" id="EOD12462"/>
    </source>
</evidence>
<keyword evidence="1" id="KW-0547">Nucleotide-binding</keyword>
<protein>
    <submittedName>
        <fullName evidence="3">Uncharacterized protein</fullName>
    </submittedName>
</protein>
<dbReference type="GO" id="GO:0005525">
    <property type="term" value="F:GTP binding"/>
    <property type="evidence" value="ECO:0007669"/>
    <property type="project" value="UniProtKB-KW"/>
</dbReference>
<dbReference type="EnsemblProtists" id="EOD12462">
    <property type="protein sequence ID" value="EOD12462"/>
    <property type="gene ID" value="EMIHUDRAFT_67092"/>
</dbReference>
<dbReference type="eggNOG" id="ENOG502RZVV">
    <property type="taxonomic scope" value="Eukaryota"/>
</dbReference>
<dbReference type="PaxDb" id="2903-EOD12462"/>
<sequence>MSITKAPPGFREVILIESGVGTDQHGQDLTKACVRACKDAISFNSVPSLERLVPGGAGNALLRLQLAVPFDSSADGLPTPPAIDMAEVQACFAYGKLLPVEILQGGARFESMCSVPSLGDSAEDSSWVYAIACVTVGY</sequence>
<dbReference type="OMA" id="NCYIVNA"/>
<keyword evidence="4" id="KW-1185">Reference proteome</keyword>
<dbReference type="Proteomes" id="UP000013827">
    <property type="component" value="Unassembled WGS sequence"/>
</dbReference>
<dbReference type="InterPro" id="IPR037103">
    <property type="entry name" value="Tubulin/FtsZ-like_C"/>
</dbReference>